<gene>
    <name evidence="6" type="ORF">ARMGADRAFT_890269</name>
</gene>
<dbReference type="GO" id="GO:0005737">
    <property type="term" value="C:cytoplasm"/>
    <property type="evidence" value="ECO:0007669"/>
    <property type="project" value="TreeGrafter"/>
</dbReference>
<evidence type="ECO:0000313" key="6">
    <source>
        <dbReference type="EMBL" id="PBK94149.1"/>
    </source>
</evidence>
<comment type="catalytic activity">
    <reaction evidence="4">
        <text>Couples ATP hydrolysis with the unwinding of duplex DNA by translocating in the 3'-5' direction.</text>
        <dbReference type="EC" id="5.6.2.4"/>
    </reaction>
</comment>
<comment type="similarity">
    <text evidence="1">Belongs to the helicase family. RecQ subfamily.</text>
</comment>
<keyword evidence="7" id="KW-1185">Reference proteome</keyword>
<evidence type="ECO:0000256" key="3">
    <source>
        <dbReference type="ARBA" id="ARBA00023235"/>
    </source>
</evidence>
<dbReference type="GO" id="GO:0006281">
    <property type="term" value="P:DNA repair"/>
    <property type="evidence" value="ECO:0007669"/>
    <property type="project" value="TreeGrafter"/>
</dbReference>
<dbReference type="AlphaFoldDB" id="A0A2H3DG07"/>
<dbReference type="InterPro" id="IPR027417">
    <property type="entry name" value="P-loop_NTPase"/>
</dbReference>
<dbReference type="PANTHER" id="PTHR13710">
    <property type="entry name" value="DNA HELICASE RECQ FAMILY MEMBER"/>
    <property type="match status" value="1"/>
</dbReference>
<proteinExistence type="inferred from homology"/>
<evidence type="ECO:0000256" key="1">
    <source>
        <dbReference type="ARBA" id="ARBA00005446"/>
    </source>
</evidence>
<evidence type="ECO:0000256" key="5">
    <source>
        <dbReference type="ARBA" id="ARBA00034808"/>
    </source>
</evidence>
<dbReference type="Proteomes" id="UP000217790">
    <property type="component" value="Unassembled WGS sequence"/>
</dbReference>
<accession>A0A2H3DG07</accession>
<dbReference type="EMBL" id="KZ293655">
    <property type="protein sequence ID" value="PBK94149.1"/>
    <property type="molecule type" value="Genomic_DNA"/>
</dbReference>
<keyword evidence="2" id="KW-0238">DNA-binding</keyword>
<dbReference type="SUPFAM" id="SSF52540">
    <property type="entry name" value="P-loop containing nucleoside triphosphate hydrolases"/>
    <property type="match status" value="1"/>
</dbReference>
<evidence type="ECO:0000313" key="7">
    <source>
        <dbReference type="Proteomes" id="UP000217790"/>
    </source>
</evidence>
<dbReference type="OMA" id="FWGIDVG"/>
<dbReference type="Gene3D" id="3.40.50.300">
    <property type="entry name" value="P-loop containing nucleotide triphosphate hydrolases"/>
    <property type="match status" value="1"/>
</dbReference>
<sequence>LTAIVMDEAHCIDEWGDNAFHPMYRKLGDALHGFTGSDIPFVTCTATCQTATFNRIWSLLGYGHRPFWGIDVGTDRHNLLYL</sequence>
<evidence type="ECO:0000256" key="2">
    <source>
        <dbReference type="ARBA" id="ARBA00023125"/>
    </source>
</evidence>
<dbReference type="GO" id="GO:0006310">
    <property type="term" value="P:DNA recombination"/>
    <property type="evidence" value="ECO:0007669"/>
    <property type="project" value="TreeGrafter"/>
</dbReference>
<dbReference type="InParanoid" id="A0A2H3DG07"/>
<dbReference type="GO" id="GO:0009378">
    <property type="term" value="F:four-way junction helicase activity"/>
    <property type="evidence" value="ECO:0007669"/>
    <property type="project" value="TreeGrafter"/>
</dbReference>
<dbReference type="GO" id="GO:0005694">
    <property type="term" value="C:chromosome"/>
    <property type="evidence" value="ECO:0007669"/>
    <property type="project" value="TreeGrafter"/>
</dbReference>
<organism evidence="6 7">
    <name type="scientific">Armillaria gallica</name>
    <name type="common">Bulbous honey fungus</name>
    <name type="synonym">Armillaria bulbosa</name>
    <dbReference type="NCBI Taxonomy" id="47427"/>
    <lineage>
        <taxon>Eukaryota</taxon>
        <taxon>Fungi</taxon>
        <taxon>Dikarya</taxon>
        <taxon>Basidiomycota</taxon>
        <taxon>Agaricomycotina</taxon>
        <taxon>Agaricomycetes</taxon>
        <taxon>Agaricomycetidae</taxon>
        <taxon>Agaricales</taxon>
        <taxon>Marasmiineae</taxon>
        <taxon>Physalacriaceae</taxon>
        <taxon>Armillaria</taxon>
    </lineage>
</organism>
<reference evidence="7" key="1">
    <citation type="journal article" date="2017" name="Nat. Ecol. Evol.">
        <title>Genome expansion and lineage-specific genetic innovations in the forest pathogenic fungi Armillaria.</title>
        <authorList>
            <person name="Sipos G."/>
            <person name="Prasanna A.N."/>
            <person name="Walter M.C."/>
            <person name="O'Connor E."/>
            <person name="Balint B."/>
            <person name="Krizsan K."/>
            <person name="Kiss B."/>
            <person name="Hess J."/>
            <person name="Varga T."/>
            <person name="Slot J."/>
            <person name="Riley R."/>
            <person name="Boka B."/>
            <person name="Rigling D."/>
            <person name="Barry K."/>
            <person name="Lee J."/>
            <person name="Mihaltcheva S."/>
            <person name="LaButti K."/>
            <person name="Lipzen A."/>
            <person name="Waldron R."/>
            <person name="Moloney N.M."/>
            <person name="Sperisen C."/>
            <person name="Kredics L."/>
            <person name="Vagvoelgyi C."/>
            <person name="Patrignani A."/>
            <person name="Fitzpatrick D."/>
            <person name="Nagy I."/>
            <person name="Doyle S."/>
            <person name="Anderson J.B."/>
            <person name="Grigoriev I.V."/>
            <person name="Gueldener U."/>
            <person name="Muensterkoetter M."/>
            <person name="Nagy L.G."/>
        </authorList>
    </citation>
    <scope>NUCLEOTIDE SEQUENCE [LARGE SCALE GENOMIC DNA]</scope>
    <source>
        <strain evidence="7">Ar21-2</strain>
    </source>
</reference>
<dbReference type="GO" id="GO:0043138">
    <property type="term" value="F:3'-5' DNA helicase activity"/>
    <property type="evidence" value="ECO:0007669"/>
    <property type="project" value="UniProtKB-EC"/>
</dbReference>
<dbReference type="EC" id="5.6.2.4" evidence="5"/>
<feature type="non-terminal residue" evidence="6">
    <location>
        <position position="1"/>
    </location>
</feature>
<name>A0A2H3DG07_ARMGA</name>
<keyword evidence="3" id="KW-0413">Isomerase</keyword>
<feature type="non-terminal residue" evidence="6">
    <location>
        <position position="82"/>
    </location>
</feature>
<protein>
    <recommendedName>
        <fullName evidence="5">DNA 3'-5' helicase</fullName>
        <ecNumber evidence="5">5.6.2.4</ecNumber>
    </recommendedName>
</protein>
<dbReference type="PANTHER" id="PTHR13710:SF105">
    <property type="entry name" value="ATP-DEPENDENT DNA HELICASE Q1"/>
    <property type="match status" value="1"/>
</dbReference>
<evidence type="ECO:0000256" key="4">
    <source>
        <dbReference type="ARBA" id="ARBA00034617"/>
    </source>
</evidence>
<dbReference type="GO" id="GO:0003677">
    <property type="term" value="F:DNA binding"/>
    <property type="evidence" value="ECO:0007669"/>
    <property type="project" value="UniProtKB-KW"/>
</dbReference>
<dbReference type="OrthoDB" id="2499463at2759"/>